<evidence type="ECO:0000313" key="2">
    <source>
        <dbReference type="Proteomes" id="UP001175228"/>
    </source>
</evidence>
<name>A0AA39Q382_9AGAR</name>
<protein>
    <submittedName>
        <fullName evidence="1">Uncharacterized protein</fullName>
    </submittedName>
</protein>
<reference evidence="1" key="1">
    <citation type="submission" date="2023-06" db="EMBL/GenBank/DDBJ databases">
        <authorList>
            <consortium name="Lawrence Berkeley National Laboratory"/>
            <person name="Ahrendt S."/>
            <person name="Sahu N."/>
            <person name="Indic B."/>
            <person name="Wong-Bajracharya J."/>
            <person name="Merenyi Z."/>
            <person name="Ke H.-M."/>
            <person name="Monk M."/>
            <person name="Kocsube S."/>
            <person name="Drula E."/>
            <person name="Lipzen A."/>
            <person name="Balint B."/>
            <person name="Henrissat B."/>
            <person name="Andreopoulos B."/>
            <person name="Martin F.M."/>
            <person name="Harder C.B."/>
            <person name="Rigling D."/>
            <person name="Ford K.L."/>
            <person name="Foster G.D."/>
            <person name="Pangilinan J."/>
            <person name="Papanicolaou A."/>
            <person name="Barry K."/>
            <person name="LaButti K."/>
            <person name="Viragh M."/>
            <person name="Koriabine M."/>
            <person name="Yan M."/>
            <person name="Riley R."/>
            <person name="Champramary S."/>
            <person name="Plett K.L."/>
            <person name="Tsai I.J."/>
            <person name="Slot J."/>
            <person name="Sipos G."/>
            <person name="Plett J."/>
            <person name="Nagy L.G."/>
            <person name="Grigoriev I.V."/>
        </authorList>
    </citation>
    <scope>NUCLEOTIDE SEQUENCE</scope>
    <source>
        <strain evidence="1">HWK02</strain>
    </source>
</reference>
<dbReference type="Proteomes" id="UP001175228">
    <property type="component" value="Unassembled WGS sequence"/>
</dbReference>
<dbReference type="AlphaFoldDB" id="A0AA39Q382"/>
<keyword evidence="2" id="KW-1185">Reference proteome</keyword>
<dbReference type="EMBL" id="JAUEPU010000018">
    <property type="protein sequence ID" value="KAK0495271.1"/>
    <property type="molecule type" value="Genomic_DNA"/>
</dbReference>
<accession>A0AA39Q382</accession>
<organism evidence="1 2">
    <name type="scientific">Armillaria luteobubalina</name>
    <dbReference type="NCBI Taxonomy" id="153913"/>
    <lineage>
        <taxon>Eukaryota</taxon>
        <taxon>Fungi</taxon>
        <taxon>Dikarya</taxon>
        <taxon>Basidiomycota</taxon>
        <taxon>Agaricomycotina</taxon>
        <taxon>Agaricomycetes</taxon>
        <taxon>Agaricomycetidae</taxon>
        <taxon>Agaricales</taxon>
        <taxon>Marasmiineae</taxon>
        <taxon>Physalacriaceae</taxon>
        <taxon>Armillaria</taxon>
    </lineage>
</organism>
<gene>
    <name evidence="1" type="ORF">EDD18DRAFT_1106497</name>
</gene>
<sequence length="115" mass="13027">MNVDRVHGVKQLRIKMKSHGVGIHGLVEEIEIRLEGQVEKPGNGIHQIPIRSTRIGGTASVKQIRQFEETDHENVLCQIMQRSTPCVWNHNTVSIMQMETKGYLPLMKMQTLGEA</sequence>
<comment type="caution">
    <text evidence="1">The sequence shown here is derived from an EMBL/GenBank/DDBJ whole genome shotgun (WGS) entry which is preliminary data.</text>
</comment>
<proteinExistence type="predicted"/>
<evidence type="ECO:0000313" key="1">
    <source>
        <dbReference type="EMBL" id="KAK0495271.1"/>
    </source>
</evidence>